<accession>A0A1S7FYF2</accession>
<evidence type="ECO:0000313" key="1">
    <source>
        <dbReference type="EMBL" id="AQY52451.1"/>
    </source>
</evidence>
<sequence>MRLQAMFEDEVNHKTYQEKSAAFYQVRDQMEEQLFPAVLPFLDELEKFQVEAFAYIYSVAFREGLQFSQNK</sequence>
<name>A0A1S7FYF2_9LIST</name>
<dbReference type="KEGG" id="lwi:UE46_04000"/>
<dbReference type="EMBL" id="CP011102">
    <property type="protein sequence ID" value="AQY52451.1"/>
    <property type="molecule type" value="Genomic_DNA"/>
</dbReference>
<gene>
    <name evidence="1" type="ORF">UE46_04000</name>
</gene>
<dbReference type="AlphaFoldDB" id="A0A1S7FYF2"/>
<organism evidence="1 2">
    <name type="scientific">Listeria weihenstephanensis</name>
    <dbReference type="NCBI Taxonomy" id="1006155"/>
    <lineage>
        <taxon>Bacteria</taxon>
        <taxon>Bacillati</taxon>
        <taxon>Bacillota</taxon>
        <taxon>Bacilli</taxon>
        <taxon>Bacillales</taxon>
        <taxon>Listeriaceae</taxon>
        <taxon>Listeria</taxon>
    </lineage>
</organism>
<proteinExistence type="predicted"/>
<evidence type="ECO:0000313" key="2">
    <source>
        <dbReference type="Proteomes" id="UP000223060"/>
    </source>
</evidence>
<dbReference type="Proteomes" id="UP000223060">
    <property type="component" value="Chromosome"/>
</dbReference>
<keyword evidence="2" id="KW-1185">Reference proteome</keyword>
<protein>
    <submittedName>
        <fullName evidence="1">Uncharacterized protein</fullName>
    </submittedName>
</protein>
<reference evidence="2" key="1">
    <citation type="submission" date="2015-03" db="EMBL/GenBank/DDBJ databases">
        <authorList>
            <person name="Ferrari E."/>
            <person name="Walter M.C."/>
            <person name="Huptas C."/>
            <person name="Scherer S."/>
            <person name="Mueller-Herbst S."/>
        </authorList>
    </citation>
    <scope>NUCLEOTIDE SEQUENCE [LARGE SCALE GENOMIC DNA]</scope>
    <source>
        <strain evidence="2">LWP01</strain>
    </source>
</reference>